<feature type="transmembrane region" description="Helical" evidence="1">
    <location>
        <begin position="119"/>
        <end position="142"/>
    </location>
</feature>
<keyword evidence="1" id="KW-0472">Membrane</keyword>
<dbReference type="InterPro" id="IPR018639">
    <property type="entry name" value="DUF2062"/>
</dbReference>
<dbReference type="AlphaFoldDB" id="A0A1H6U050"/>
<gene>
    <name evidence="3" type="ORF">SAMN05444271_109122</name>
</gene>
<evidence type="ECO:0000313" key="4">
    <source>
        <dbReference type="Proteomes" id="UP000198888"/>
    </source>
</evidence>
<feature type="transmembrane region" description="Helical" evidence="1">
    <location>
        <begin position="37"/>
        <end position="60"/>
    </location>
</feature>
<keyword evidence="1" id="KW-0812">Transmembrane</keyword>
<dbReference type="EMBL" id="FNYR01000009">
    <property type="protein sequence ID" value="SEI85683.1"/>
    <property type="molecule type" value="Genomic_DNA"/>
</dbReference>
<accession>A0A2H4PYD3</accession>
<proteinExistence type="predicted"/>
<dbReference type="PANTHER" id="PTHR40547:SF1">
    <property type="entry name" value="SLL0298 PROTEIN"/>
    <property type="match status" value="1"/>
</dbReference>
<accession>A0A1H6U050</accession>
<keyword evidence="4" id="KW-1185">Reference proteome</keyword>
<sequence length="166" mass="17726">MGTTRLSSYRATVRAKFEAAFGADHPPKEIALSFSGALFIAALPNFGLALVLFAALARYVDRVSSLALVAAIVVMNPPVKWAIYAAGFWLGSWLLGPVPGVSVTEFSLADLSLSTGPEVFGRVFLGSFIIAAICGGVGYVAALRFIRELKKREIDPVDHLPELLSE</sequence>
<name>A0A1H6U050_9EURY</name>
<dbReference type="Proteomes" id="UP000198888">
    <property type="component" value="Unassembled WGS sequence"/>
</dbReference>
<organism evidence="3 4">
    <name type="scientific">Halohasta litchfieldiae</name>
    <dbReference type="NCBI Taxonomy" id="1073996"/>
    <lineage>
        <taxon>Archaea</taxon>
        <taxon>Methanobacteriati</taxon>
        <taxon>Methanobacteriota</taxon>
        <taxon>Stenosarchaea group</taxon>
        <taxon>Halobacteria</taxon>
        <taxon>Halobacteriales</taxon>
        <taxon>Haloferacaceae</taxon>
        <taxon>Halohasta</taxon>
    </lineage>
</organism>
<dbReference type="GeneID" id="35001113"/>
<dbReference type="Pfam" id="PF09835">
    <property type="entry name" value="DUF2062"/>
    <property type="match status" value="1"/>
</dbReference>
<protein>
    <recommendedName>
        <fullName evidence="2">DUF2062 domain-containing protein</fullName>
    </recommendedName>
</protein>
<dbReference type="KEGG" id="hae:halTADL_0289"/>
<reference evidence="3 4" key="1">
    <citation type="submission" date="2016-10" db="EMBL/GenBank/DDBJ databases">
        <authorList>
            <person name="de Groot N.N."/>
        </authorList>
    </citation>
    <scope>NUCLEOTIDE SEQUENCE [LARGE SCALE GENOMIC DNA]</scope>
    <source>
        <strain evidence="3 4">DSM 22187</strain>
    </source>
</reference>
<evidence type="ECO:0000259" key="2">
    <source>
        <dbReference type="Pfam" id="PF09835"/>
    </source>
</evidence>
<dbReference type="STRING" id="1073996.SAMN05444271_109122"/>
<dbReference type="OrthoDB" id="329979at2157"/>
<feature type="domain" description="DUF2062" evidence="2">
    <location>
        <begin position="25"/>
        <end position="153"/>
    </location>
</feature>
<keyword evidence="1" id="KW-1133">Transmembrane helix</keyword>
<dbReference type="PANTHER" id="PTHR40547">
    <property type="entry name" value="SLL0298 PROTEIN"/>
    <property type="match status" value="1"/>
</dbReference>
<evidence type="ECO:0000256" key="1">
    <source>
        <dbReference type="SAM" id="Phobius"/>
    </source>
</evidence>
<evidence type="ECO:0000313" key="3">
    <source>
        <dbReference type="EMBL" id="SEI85683.1"/>
    </source>
</evidence>
<dbReference type="RefSeq" id="WP_162551647.1">
    <property type="nucleotide sequence ID" value="NZ_CP024845.1"/>
</dbReference>